<evidence type="ECO:0000313" key="4">
    <source>
        <dbReference type="Proteomes" id="UP000887563"/>
    </source>
</evidence>
<sequence length="62" mass="7372">MSEEYIVAEFDYQAQEDQELSLVKGERLVLIDDNKLWWKARNMHGDVGFVPSNYVRKENGYF</sequence>
<dbReference type="PRINTS" id="PR00452">
    <property type="entry name" value="SH3DOMAIN"/>
</dbReference>
<dbReference type="Pfam" id="PF00018">
    <property type="entry name" value="SH3_1"/>
    <property type="match status" value="1"/>
</dbReference>
<dbReference type="PANTHER" id="PTHR12287:SF23">
    <property type="entry name" value="AROUSER, ISOFORM A-RELATED"/>
    <property type="match status" value="1"/>
</dbReference>
<dbReference type="GO" id="GO:0003779">
    <property type="term" value="F:actin binding"/>
    <property type="evidence" value="ECO:0007669"/>
    <property type="project" value="TreeGrafter"/>
</dbReference>
<name>A0A914NQ10_MELIC</name>
<dbReference type="PANTHER" id="PTHR12287">
    <property type="entry name" value="EPIDERMAL GROWTH FACTOR RECEPTOR KINASE SUBSTRATE EPS8-RELATED PROTEIN"/>
    <property type="match status" value="1"/>
</dbReference>
<protein>
    <submittedName>
        <fullName evidence="5">SH3 domain-containing protein</fullName>
    </submittedName>
</protein>
<keyword evidence="1 2" id="KW-0728">SH3 domain</keyword>
<dbReference type="GO" id="GO:0035023">
    <property type="term" value="P:regulation of Rho protein signal transduction"/>
    <property type="evidence" value="ECO:0007669"/>
    <property type="project" value="TreeGrafter"/>
</dbReference>
<dbReference type="InterPro" id="IPR036028">
    <property type="entry name" value="SH3-like_dom_sf"/>
</dbReference>
<evidence type="ECO:0000256" key="2">
    <source>
        <dbReference type="PROSITE-ProRule" id="PRU00192"/>
    </source>
</evidence>
<dbReference type="Proteomes" id="UP000887563">
    <property type="component" value="Unplaced"/>
</dbReference>
<dbReference type="GO" id="GO:0007266">
    <property type="term" value="P:Rho protein signal transduction"/>
    <property type="evidence" value="ECO:0007669"/>
    <property type="project" value="TreeGrafter"/>
</dbReference>
<dbReference type="WBParaSite" id="Minc3s08886g42715">
    <property type="protein sequence ID" value="Minc3s08886g42715"/>
    <property type="gene ID" value="Minc3s08886g42715"/>
</dbReference>
<evidence type="ECO:0000256" key="1">
    <source>
        <dbReference type="ARBA" id="ARBA00022443"/>
    </source>
</evidence>
<dbReference type="InterPro" id="IPR001452">
    <property type="entry name" value="SH3_domain"/>
</dbReference>
<evidence type="ECO:0000313" key="5">
    <source>
        <dbReference type="WBParaSite" id="Minc3s08886g42715"/>
    </source>
</evidence>
<dbReference type="Gene3D" id="2.30.30.40">
    <property type="entry name" value="SH3 Domains"/>
    <property type="match status" value="1"/>
</dbReference>
<evidence type="ECO:0000259" key="3">
    <source>
        <dbReference type="PROSITE" id="PS50002"/>
    </source>
</evidence>
<dbReference type="InterPro" id="IPR039801">
    <property type="entry name" value="EPS8-like"/>
</dbReference>
<dbReference type="SUPFAM" id="SSF50044">
    <property type="entry name" value="SH3-domain"/>
    <property type="match status" value="1"/>
</dbReference>
<organism evidence="4 5">
    <name type="scientific">Meloidogyne incognita</name>
    <name type="common">Southern root-knot nematode worm</name>
    <name type="synonym">Oxyuris incognita</name>
    <dbReference type="NCBI Taxonomy" id="6306"/>
    <lineage>
        <taxon>Eukaryota</taxon>
        <taxon>Metazoa</taxon>
        <taxon>Ecdysozoa</taxon>
        <taxon>Nematoda</taxon>
        <taxon>Chromadorea</taxon>
        <taxon>Rhabditida</taxon>
        <taxon>Tylenchina</taxon>
        <taxon>Tylenchomorpha</taxon>
        <taxon>Tylenchoidea</taxon>
        <taxon>Meloidogynidae</taxon>
        <taxon>Meloidogyninae</taxon>
        <taxon>Meloidogyne</taxon>
        <taxon>Meloidogyne incognita group</taxon>
    </lineage>
</organism>
<dbReference type="SMART" id="SM00326">
    <property type="entry name" value="SH3"/>
    <property type="match status" value="1"/>
</dbReference>
<accession>A0A914NQ10</accession>
<dbReference type="AlphaFoldDB" id="A0A914NQ10"/>
<proteinExistence type="predicted"/>
<feature type="domain" description="SH3" evidence="3">
    <location>
        <begin position="1"/>
        <end position="60"/>
    </location>
</feature>
<dbReference type="PROSITE" id="PS50002">
    <property type="entry name" value="SH3"/>
    <property type="match status" value="1"/>
</dbReference>
<dbReference type="GO" id="GO:0005886">
    <property type="term" value="C:plasma membrane"/>
    <property type="evidence" value="ECO:0007669"/>
    <property type="project" value="TreeGrafter"/>
</dbReference>
<keyword evidence="4" id="KW-1185">Reference proteome</keyword>
<reference evidence="5" key="1">
    <citation type="submission" date="2022-11" db="UniProtKB">
        <authorList>
            <consortium name="WormBaseParasite"/>
        </authorList>
    </citation>
    <scope>IDENTIFICATION</scope>
</reference>